<dbReference type="GO" id="GO:0015074">
    <property type="term" value="P:DNA integration"/>
    <property type="evidence" value="ECO:0007669"/>
    <property type="project" value="InterPro"/>
</dbReference>
<evidence type="ECO:0000256" key="2">
    <source>
        <dbReference type="ARBA" id="ARBA00023172"/>
    </source>
</evidence>
<gene>
    <name evidence="5" type="primary">xerC_54</name>
    <name evidence="5" type="ORF">SDC9_46400</name>
</gene>
<dbReference type="InterPro" id="IPR011010">
    <property type="entry name" value="DNA_brk_join_enz"/>
</dbReference>
<dbReference type="Gene3D" id="1.10.443.10">
    <property type="entry name" value="Intergrase catalytic core"/>
    <property type="match status" value="1"/>
</dbReference>
<dbReference type="PANTHER" id="PTHR30349:SF90">
    <property type="entry name" value="TYROSINE RECOMBINASE XERD"/>
    <property type="match status" value="1"/>
</dbReference>
<evidence type="ECO:0000259" key="3">
    <source>
        <dbReference type="PROSITE" id="PS51898"/>
    </source>
</evidence>
<dbReference type="InterPro" id="IPR050090">
    <property type="entry name" value="Tyrosine_recombinase_XerCD"/>
</dbReference>
<dbReference type="Gene3D" id="1.10.150.130">
    <property type="match status" value="2"/>
</dbReference>
<keyword evidence="2" id="KW-0233">DNA recombination</keyword>
<dbReference type="InterPro" id="IPR010998">
    <property type="entry name" value="Integrase_recombinase_N"/>
</dbReference>
<dbReference type="AlphaFoldDB" id="A0A644W9I3"/>
<dbReference type="PANTHER" id="PTHR30349">
    <property type="entry name" value="PHAGE INTEGRASE-RELATED"/>
    <property type="match status" value="1"/>
</dbReference>
<dbReference type="PROSITE" id="PS51900">
    <property type="entry name" value="CB"/>
    <property type="match status" value="1"/>
</dbReference>
<evidence type="ECO:0000256" key="1">
    <source>
        <dbReference type="ARBA" id="ARBA00023125"/>
    </source>
</evidence>
<dbReference type="Pfam" id="PF00589">
    <property type="entry name" value="Phage_integrase"/>
    <property type="match status" value="1"/>
</dbReference>
<dbReference type="InterPro" id="IPR013762">
    <property type="entry name" value="Integrase-like_cat_sf"/>
</dbReference>
<sequence>MITTPRASGIREDQDPLLIIHEGGSLRQVGGTGTAFHDEPRGMTLALPDNPARPARNFGHEVGPEALDDLIKRPRHGRQRGQLLDQRIAPTGGLAALDRLAVTDHRPGRQIALAVGEGLVELHREGMGEVVQDIICRVSIMLSSGLQAVVLVIHFQVSALDNHDASALNRRRTSSMNSPSNSPLADRAGADELALVRAYFADNPRLSAGALSAARHFLKWARARKIPIRDFDASAVDRFLRHRCRCGRYSPAQLRKPVYATDTRRFLSYLEATGLVMIADDVARLGQYLEAYAGKLSAAGYSKVTHSMRLSQARHFAEWARQMRVSVRGIDEAIIVQFAHHDCRCGIKTKRGKRVEGSGTWDRRRGARAFVRFLREERLIPAEARDCITAYDPRLTEFSEWLRRERGVTSETLRRYLNEAGRWLERLGATPKDYNAAAIRSIVLDQGEERSRSSVRMTVTVLRSFLRFTIVQGQCSPSLLHAVPPAVRRRLSTVPRTIPTAKIEEIIASCRTDTPVEIRDRAILLLLARLALRAGDIWQLRLSDIDWRASRLRLHGKGRRGEMMPLPQDAGDALLAYIEDVRPVVATDRIFLRTQAPFTPLRSAAEIAGIVSRVLNRSGFTGLPTGSHVFRHSLASAWLRGGADLDQIGVALRHTSRDTTAIYAKVDVEMLADVAQPWPGCAS</sequence>
<accession>A0A644W9I3</accession>
<dbReference type="GO" id="GO:0003677">
    <property type="term" value="F:DNA binding"/>
    <property type="evidence" value="ECO:0007669"/>
    <property type="project" value="UniProtKB-KW"/>
</dbReference>
<feature type="domain" description="Tyr recombinase" evidence="3">
    <location>
        <begin position="493"/>
        <end position="676"/>
    </location>
</feature>
<evidence type="ECO:0000259" key="4">
    <source>
        <dbReference type="PROSITE" id="PS51900"/>
    </source>
</evidence>
<keyword evidence="1" id="KW-0238">DNA-binding</keyword>
<proteinExistence type="predicted"/>
<name>A0A644W9I3_9ZZZZ</name>
<organism evidence="5">
    <name type="scientific">bioreactor metagenome</name>
    <dbReference type="NCBI Taxonomy" id="1076179"/>
    <lineage>
        <taxon>unclassified sequences</taxon>
        <taxon>metagenomes</taxon>
        <taxon>ecological metagenomes</taxon>
    </lineage>
</organism>
<dbReference type="InterPro" id="IPR002104">
    <property type="entry name" value="Integrase_catalytic"/>
</dbReference>
<dbReference type="EMBL" id="VSSQ01000712">
    <property type="protein sequence ID" value="MPM00177.1"/>
    <property type="molecule type" value="Genomic_DNA"/>
</dbReference>
<dbReference type="GO" id="GO:0006310">
    <property type="term" value="P:DNA recombination"/>
    <property type="evidence" value="ECO:0007669"/>
    <property type="project" value="UniProtKB-KW"/>
</dbReference>
<protein>
    <submittedName>
        <fullName evidence="5">Tyrosine recombinase XerC</fullName>
    </submittedName>
</protein>
<dbReference type="PROSITE" id="PS51898">
    <property type="entry name" value="TYR_RECOMBINASE"/>
    <property type="match status" value="1"/>
</dbReference>
<evidence type="ECO:0000313" key="5">
    <source>
        <dbReference type="EMBL" id="MPM00177.1"/>
    </source>
</evidence>
<reference evidence="5" key="1">
    <citation type="submission" date="2019-08" db="EMBL/GenBank/DDBJ databases">
        <authorList>
            <person name="Kucharzyk K."/>
            <person name="Murdoch R.W."/>
            <person name="Higgins S."/>
            <person name="Loffler F."/>
        </authorList>
    </citation>
    <scope>NUCLEOTIDE SEQUENCE</scope>
</reference>
<dbReference type="SUPFAM" id="SSF56349">
    <property type="entry name" value="DNA breaking-rejoining enzymes"/>
    <property type="match status" value="1"/>
</dbReference>
<dbReference type="InterPro" id="IPR044068">
    <property type="entry name" value="CB"/>
</dbReference>
<feature type="domain" description="Core-binding (CB)" evidence="4">
    <location>
        <begin position="389"/>
        <end position="470"/>
    </location>
</feature>
<comment type="caution">
    <text evidence="5">The sequence shown here is derived from an EMBL/GenBank/DDBJ whole genome shotgun (WGS) entry which is preliminary data.</text>
</comment>